<dbReference type="Proteomes" id="UP000287239">
    <property type="component" value="Unassembled WGS sequence"/>
</dbReference>
<comment type="similarity">
    <text evidence="2 6">Belongs to the 4-toluene sulfonate uptake permease (TSUP) (TC 2.A.102) family.</text>
</comment>
<dbReference type="AlphaFoldDB" id="A0A429ZTT2"/>
<accession>A0A429ZTT2</accession>
<evidence type="ECO:0000313" key="8">
    <source>
        <dbReference type="Proteomes" id="UP000287239"/>
    </source>
</evidence>
<keyword evidence="5 6" id="KW-0472">Membrane</keyword>
<evidence type="ECO:0000256" key="4">
    <source>
        <dbReference type="ARBA" id="ARBA00022989"/>
    </source>
</evidence>
<dbReference type="GO" id="GO:0005886">
    <property type="term" value="C:plasma membrane"/>
    <property type="evidence" value="ECO:0007669"/>
    <property type="project" value="UniProtKB-SubCell"/>
</dbReference>
<sequence>MVKYLIYFIVIILANSVGAVSGMGGGVIIKPVFDSLGFHSLSAITFYSSVAVLVMAVSSTTKQLKNGVTINWPEAMAMSVGSIGGGILGSQLFKKLLEFFGNQREVQLIQIILTIISLVLVLLHTLYIKHSYHLTNLGWFLGIGCLLGTFSTLLGIGGGPINVSLLIFCFGLTLKEATVYSIITILFSQLAKLGEIGLSSGYGEFDLSWLWAIIPAAIIGGYIGGLLSGKLSEKVVGKVFISVVIVVILINLWNGLNLI</sequence>
<evidence type="ECO:0000256" key="6">
    <source>
        <dbReference type="RuleBase" id="RU363041"/>
    </source>
</evidence>
<feature type="transmembrane region" description="Helical" evidence="6">
    <location>
        <begin position="6"/>
        <end position="29"/>
    </location>
</feature>
<keyword evidence="6" id="KW-1003">Cell membrane</keyword>
<feature type="transmembrane region" description="Helical" evidence="6">
    <location>
        <begin position="36"/>
        <end position="56"/>
    </location>
</feature>
<feature type="transmembrane region" description="Helical" evidence="6">
    <location>
        <begin position="239"/>
        <end position="256"/>
    </location>
</feature>
<gene>
    <name evidence="7" type="ORF">CBF35_03640</name>
</gene>
<dbReference type="InterPro" id="IPR002781">
    <property type="entry name" value="TM_pro_TauE-like"/>
</dbReference>
<evidence type="ECO:0000313" key="7">
    <source>
        <dbReference type="EMBL" id="RST97030.1"/>
    </source>
</evidence>
<dbReference type="Pfam" id="PF01925">
    <property type="entry name" value="TauE"/>
    <property type="match status" value="1"/>
</dbReference>
<proteinExistence type="inferred from homology"/>
<evidence type="ECO:0000256" key="5">
    <source>
        <dbReference type="ARBA" id="ARBA00023136"/>
    </source>
</evidence>
<evidence type="ECO:0000256" key="2">
    <source>
        <dbReference type="ARBA" id="ARBA00009142"/>
    </source>
</evidence>
<dbReference type="PANTHER" id="PTHR43701:SF2">
    <property type="entry name" value="MEMBRANE TRANSPORTER PROTEIN YJNA-RELATED"/>
    <property type="match status" value="1"/>
</dbReference>
<feature type="transmembrane region" description="Helical" evidence="6">
    <location>
        <begin position="139"/>
        <end position="158"/>
    </location>
</feature>
<keyword evidence="3 6" id="KW-0812">Transmembrane</keyword>
<feature type="transmembrane region" description="Helical" evidence="6">
    <location>
        <begin position="165"/>
        <end position="187"/>
    </location>
</feature>
<dbReference type="RefSeq" id="WP_126778630.1">
    <property type="nucleotide sequence ID" value="NZ_CP177121.1"/>
</dbReference>
<dbReference type="OrthoDB" id="3181470at2"/>
<keyword evidence="4 6" id="KW-1133">Transmembrane helix</keyword>
<comment type="caution">
    <text evidence="7">The sequence shown here is derived from an EMBL/GenBank/DDBJ whole genome shotgun (WGS) entry which is preliminary data.</text>
</comment>
<dbReference type="EMBL" id="NGJU01000004">
    <property type="protein sequence ID" value="RST97030.1"/>
    <property type="molecule type" value="Genomic_DNA"/>
</dbReference>
<feature type="transmembrane region" description="Helical" evidence="6">
    <location>
        <begin position="106"/>
        <end position="127"/>
    </location>
</feature>
<evidence type="ECO:0000256" key="1">
    <source>
        <dbReference type="ARBA" id="ARBA00004141"/>
    </source>
</evidence>
<comment type="subcellular location">
    <subcellularLocation>
        <location evidence="6">Cell membrane</location>
        <topology evidence="6">Multi-pass membrane protein</topology>
    </subcellularLocation>
    <subcellularLocation>
        <location evidence="1">Membrane</location>
        <topology evidence="1">Multi-pass membrane protein</topology>
    </subcellularLocation>
</comment>
<dbReference type="PANTHER" id="PTHR43701">
    <property type="entry name" value="MEMBRANE TRANSPORTER PROTEIN MJ0441-RELATED"/>
    <property type="match status" value="1"/>
</dbReference>
<dbReference type="InterPro" id="IPR051598">
    <property type="entry name" value="TSUP/Inactive_protease-like"/>
</dbReference>
<reference evidence="7 8" key="1">
    <citation type="submission" date="2017-05" db="EMBL/GenBank/DDBJ databases">
        <title>Vagococcus spp. assemblies.</title>
        <authorList>
            <person name="Gulvik C.A."/>
        </authorList>
    </citation>
    <scope>NUCLEOTIDE SEQUENCE [LARGE SCALE GENOMIC DNA]</scope>
    <source>
        <strain evidence="7 8">NCFB 2777</strain>
    </source>
</reference>
<organism evidence="7 8">
    <name type="scientific">Vagococcus salmoninarum</name>
    <dbReference type="NCBI Taxonomy" id="2739"/>
    <lineage>
        <taxon>Bacteria</taxon>
        <taxon>Bacillati</taxon>
        <taxon>Bacillota</taxon>
        <taxon>Bacilli</taxon>
        <taxon>Lactobacillales</taxon>
        <taxon>Enterococcaceae</taxon>
        <taxon>Vagococcus</taxon>
    </lineage>
</organism>
<dbReference type="GeneID" id="98567450"/>
<feature type="transmembrane region" description="Helical" evidence="6">
    <location>
        <begin position="207"/>
        <end position="227"/>
    </location>
</feature>
<keyword evidence="8" id="KW-1185">Reference proteome</keyword>
<name>A0A429ZTT2_9ENTE</name>
<evidence type="ECO:0000256" key="3">
    <source>
        <dbReference type="ARBA" id="ARBA00022692"/>
    </source>
</evidence>
<protein>
    <recommendedName>
        <fullName evidence="6">Probable membrane transporter protein</fullName>
    </recommendedName>
</protein>